<feature type="transmembrane region" description="Helical" evidence="5">
    <location>
        <begin position="12"/>
        <end position="34"/>
    </location>
</feature>
<feature type="short sequence motif" description="DGA/G" evidence="4">
    <location>
        <begin position="158"/>
        <end position="160"/>
    </location>
</feature>
<dbReference type="InterPro" id="IPR016035">
    <property type="entry name" value="Acyl_Trfase/lysoPLipase"/>
</dbReference>
<keyword evidence="3 4" id="KW-0443">Lipid metabolism</keyword>
<dbReference type="PANTHER" id="PTHR14226">
    <property type="entry name" value="NEUROPATHY TARGET ESTERASE/SWISS CHEESE D.MELANOGASTER"/>
    <property type="match status" value="1"/>
</dbReference>
<dbReference type="Pfam" id="PF01734">
    <property type="entry name" value="Patatin"/>
    <property type="match status" value="1"/>
</dbReference>
<keyword evidence="1 4" id="KW-0378">Hydrolase</keyword>
<reference evidence="7 8" key="1">
    <citation type="submission" date="2023-08" db="EMBL/GenBank/DDBJ databases">
        <title>Pleionea litopenaei sp. nov., isolated from stomach of juvenile Litopenaeus vannamei.</title>
        <authorList>
            <person name="Rho A.M."/>
            <person name="Hwang C.Y."/>
        </authorList>
    </citation>
    <scope>NUCLEOTIDE SEQUENCE [LARGE SCALE GENOMIC DNA]</scope>
    <source>
        <strain evidence="7 8">HL-JVS1</strain>
    </source>
</reference>
<protein>
    <submittedName>
        <fullName evidence="7">Patatin-like phospholipase family protein</fullName>
    </submittedName>
</protein>
<organism evidence="7 8">
    <name type="scientific">Pleionea litopenaei</name>
    <dbReference type="NCBI Taxonomy" id="3070815"/>
    <lineage>
        <taxon>Bacteria</taxon>
        <taxon>Pseudomonadati</taxon>
        <taxon>Pseudomonadota</taxon>
        <taxon>Gammaproteobacteria</taxon>
        <taxon>Oceanospirillales</taxon>
        <taxon>Pleioneaceae</taxon>
        <taxon>Pleionea</taxon>
    </lineage>
</organism>
<accession>A0AA51RS04</accession>
<evidence type="ECO:0000256" key="5">
    <source>
        <dbReference type="SAM" id="Phobius"/>
    </source>
</evidence>
<comment type="caution">
    <text evidence="4">Lacks conserved residue(s) required for the propagation of feature annotation.</text>
</comment>
<feature type="active site" description="Nucleophile" evidence="4">
    <location>
        <position position="47"/>
    </location>
</feature>
<evidence type="ECO:0000313" key="8">
    <source>
        <dbReference type="Proteomes" id="UP001239782"/>
    </source>
</evidence>
<keyword evidence="8" id="KW-1185">Reference proteome</keyword>
<evidence type="ECO:0000256" key="4">
    <source>
        <dbReference type="PROSITE-ProRule" id="PRU01161"/>
    </source>
</evidence>
<dbReference type="EMBL" id="CP133548">
    <property type="protein sequence ID" value="WMS86465.1"/>
    <property type="molecule type" value="Genomic_DNA"/>
</dbReference>
<dbReference type="SUPFAM" id="SSF52151">
    <property type="entry name" value="FabD/lysophospholipase-like"/>
    <property type="match status" value="1"/>
</dbReference>
<keyword evidence="2 4" id="KW-0442">Lipid degradation</keyword>
<dbReference type="Gene3D" id="3.40.1090.10">
    <property type="entry name" value="Cytosolic phospholipase A2 catalytic domain"/>
    <property type="match status" value="2"/>
</dbReference>
<evidence type="ECO:0000313" key="7">
    <source>
        <dbReference type="EMBL" id="WMS86465.1"/>
    </source>
</evidence>
<proteinExistence type="predicted"/>
<dbReference type="PANTHER" id="PTHR14226:SF29">
    <property type="entry name" value="NEUROPATHY TARGET ESTERASE SWS"/>
    <property type="match status" value="1"/>
</dbReference>
<evidence type="ECO:0000256" key="1">
    <source>
        <dbReference type="ARBA" id="ARBA00022801"/>
    </source>
</evidence>
<dbReference type="AlphaFoldDB" id="A0AA51RS04"/>
<dbReference type="KEGG" id="plei:Q9312_14685"/>
<dbReference type="InterPro" id="IPR002641">
    <property type="entry name" value="PNPLA_dom"/>
</dbReference>
<dbReference type="GO" id="GO:0016787">
    <property type="term" value="F:hydrolase activity"/>
    <property type="evidence" value="ECO:0007669"/>
    <property type="project" value="UniProtKB-UniRule"/>
</dbReference>
<feature type="domain" description="PNPLA" evidence="6">
    <location>
        <begin position="14"/>
        <end position="171"/>
    </location>
</feature>
<feature type="active site" description="Proton acceptor" evidence="4">
    <location>
        <position position="158"/>
    </location>
</feature>
<keyword evidence="5" id="KW-0812">Transmembrane</keyword>
<sequence length="255" mass="27727">MTLQQWLQQQPFTLTMSSGFFGFFAHAGMLQALIDHKLPPHAVSGSSAGALIAGVYASGTPVDEMMRALKALQKQDFWDPGVGLGLLKGRKFRGILGGLLAARRIEETQIPCHLSVWDAYSRSTRVIREGDLVTAIYASCAVPLLFQPIKINGRPCWDGGISDRPGLAGTRAGERIFYHHIASRSPWRSSNSAALRVPEQDNLSALSIFGLPRSGPSKMHLGSDIFQRAHQATYEALQRTVNAQGSSVEINLDAS</sequence>
<evidence type="ECO:0000256" key="2">
    <source>
        <dbReference type="ARBA" id="ARBA00022963"/>
    </source>
</evidence>
<name>A0AA51RS04_9GAMM</name>
<gene>
    <name evidence="7" type="ORF">Q9312_14685</name>
</gene>
<dbReference type="GO" id="GO:0016042">
    <property type="term" value="P:lipid catabolic process"/>
    <property type="evidence" value="ECO:0007669"/>
    <property type="project" value="UniProtKB-UniRule"/>
</dbReference>
<dbReference type="InterPro" id="IPR050301">
    <property type="entry name" value="NTE"/>
</dbReference>
<keyword evidence="5" id="KW-0472">Membrane</keyword>
<dbReference type="RefSeq" id="WP_309201610.1">
    <property type="nucleotide sequence ID" value="NZ_CP133548.1"/>
</dbReference>
<keyword evidence="5" id="KW-1133">Transmembrane helix</keyword>
<evidence type="ECO:0000256" key="3">
    <source>
        <dbReference type="ARBA" id="ARBA00023098"/>
    </source>
</evidence>
<evidence type="ECO:0000259" key="6">
    <source>
        <dbReference type="PROSITE" id="PS51635"/>
    </source>
</evidence>
<dbReference type="Proteomes" id="UP001239782">
    <property type="component" value="Chromosome"/>
</dbReference>
<feature type="short sequence motif" description="GXSXG" evidence="4">
    <location>
        <begin position="45"/>
        <end position="49"/>
    </location>
</feature>
<dbReference type="PROSITE" id="PS51635">
    <property type="entry name" value="PNPLA"/>
    <property type="match status" value="1"/>
</dbReference>